<dbReference type="GO" id="GO:0016139">
    <property type="term" value="P:glycoside catabolic process"/>
    <property type="evidence" value="ECO:0007669"/>
    <property type="project" value="TreeGrafter"/>
</dbReference>
<feature type="domain" description="Glycoside hydrolase family 29 N-terminal" evidence="15">
    <location>
        <begin position="21"/>
        <end position="358"/>
    </location>
</feature>
<name>A0A8C5TAT1_9PASS</name>
<evidence type="ECO:0000256" key="9">
    <source>
        <dbReference type="ARBA" id="ARBA00023098"/>
    </source>
</evidence>
<evidence type="ECO:0000256" key="12">
    <source>
        <dbReference type="ARBA" id="ARBA00023295"/>
    </source>
</evidence>
<dbReference type="SMART" id="SM00812">
    <property type="entry name" value="Alpha_L_fucos"/>
    <property type="match status" value="1"/>
</dbReference>
<dbReference type="InterPro" id="IPR016286">
    <property type="entry name" value="FUC_metazoa-typ"/>
</dbReference>
<dbReference type="Pfam" id="PF16757">
    <property type="entry name" value="Fucosidase_C"/>
    <property type="match status" value="1"/>
</dbReference>
<sequence>MAAMAALCVLCVLCVAAALGPALAAHRYRPDWASLDARPLPAWFDRAKVGVFVHWGVFSVPAWGSEWFWWHWQGLHDAAYENFVRRRFPPGTTYADFAPRFTALDFQPRQWAQLFQRAGARYVVLTTKHHEGFTNWGSPVSWNWNSVDTGPHRDLVGELGEALRESNLRYGLYHSLMEWFNPLYLADKENHFKTQSFVSKKMMPELYDLVLKYKPDLIWSDGDWEAPDSYWNSTSFLAWLYNDSPVKDTVVVNDRWGQGCSCHHGGFYNCADKYRPGTLPGHKWEMCSSLDKLSWGYRSNMNLAEVMDEMSMIEELVQTVSLGGNYLLNVGPTKEGVIVPIFQERLLALGRWLDTNGEAIYESQPWRVQMENTTDTVWYTSNGPVVYAIFLLWPRDSVLQLSSPIPSPRTQVTLLGLAGTLEWQIVPGKGMLITLPSVLPSPLPQSGWTVKLEDVK</sequence>
<dbReference type="InterPro" id="IPR017853">
    <property type="entry name" value="GH"/>
</dbReference>
<comment type="subcellular location">
    <subcellularLocation>
        <location evidence="4">Lysosome</location>
    </subcellularLocation>
</comment>
<comment type="catalytic activity">
    <reaction evidence="13">
        <text>an alpha-L-fucoside + H2O = L-fucose + an alcohol</text>
        <dbReference type="Rhea" id="RHEA:12288"/>
        <dbReference type="ChEBI" id="CHEBI:2181"/>
        <dbReference type="ChEBI" id="CHEBI:15377"/>
        <dbReference type="ChEBI" id="CHEBI:28349"/>
        <dbReference type="ChEBI" id="CHEBI:30879"/>
        <dbReference type="EC" id="3.2.1.51"/>
    </reaction>
</comment>
<evidence type="ECO:0000256" key="4">
    <source>
        <dbReference type="ARBA" id="ARBA00004371"/>
    </source>
</evidence>
<evidence type="ECO:0000256" key="2">
    <source>
        <dbReference type="ARBA" id="ARBA00000419"/>
    </source>
</evidence>
<dbReference type="SUPFAM" id="SSF51445">
    <property type="entry name" value="(Trans)glycosidases"/>
    <property type="match status" value="1"/>
</dbReference>
<dbReference type="InterPro" id="IPR031919">
    <property type="entry name" value="Fucosidase_C"/>
</dbReference>
<dbReference type="GO" id="GO:0006004">
    <property type="term" value="P:fucose metabolic process"/>
    <property type="evidence" value="ECO:0007669"/>
    <property type="project" value="InterPro"/>
</dbReference>
<keyword evidence="7 13" id="KW-0732">Signal</keyword>
<keyword evidence="10" id="KW-0325">Glycoprotein</keyword>
<dbReference type="FunFam" id="3.20.20.80:FF:000027">
    <property type="entry name" value="Alpha-L-fucosidase"/>
    <property type="match status" value="1"/>
</dbReference>
<reference evidence="17" key="1">
    <citation type="submission" date="2025-08" db="UniProtKB">
        <authorList>
            <consortium name="Ensembl"/>
        </authorList>
    </citation>
    <scope>IDENTIFICATION</scope>
</reference>
<dbReference type="PANTHER" id="PTHR10030">
    <property type="entry name" value="ALPHA-L-FUCOSIDASE"/>
    <property type="match status" value="1"/>
</dbReference>
<evidence type="ECO:0000259" key="16">
    <source>
        <dbReference type="Pfam" id="PF16757"/>
    </source>
</evidence>
<comment type="catalytic activity">
    <reaction evidence="2">
        <text>a neolactoside IV(2)-alpha-Fuc-nLc4Cer(d18:0) + H2O = a neolactoside nLc4Cer(d18:0) + L-fucose</text>
        <dbReference type="Rhea" id="RHEA:49308"/>
        <dbReference type="ChEBI" id="CHEBI:2181"/>
        <dbReference type="ChEBI" id="CHEBI:15377"/>
        <dbReference type="ChEBI" id="CHEBI:91119"/>
        <dbReference type="ChEBI" id="CHEBI:91121"/>
    </reaction>
    <physiologicalReaction direction="left-to-right" evidence="2">
        <dbReference type="Rhea" id="RHEA:49309"/>
    </physiologicalReaction>
</comment>
<dbReference type="AlphaFoldDB" id="A0A8C5TAT1"/>
<comment type="catalytic activity">
    <reaction evidence="1">
        <text>a neolactoside IV(2)-alpha-Fuc-nLc4Cer(d18:1(4E)) + H2O = a neolactoside nLc4Cer(d18:1(4E)) + L-fucose</text>
        <dbReference type="Rhea" id="RHEA:48224"/>
        <dbReference type="ChEBI" id="CHEBI:2181"/>
        <dbReference type="ChEBI" id="CHEBI:15377"/>
        <dbReference type="ChEBI" id="CHEBI:17006"/>
        <dbReference type="ChEBI" id="CHEBI:28691"/>
    </reaction>
    <physiologicalReaction direction="left-to-right" evidence="1">
        <dbReference type="Rhea" id="RHEA:48225"/>
    </physiologicalReaction>
</comment>
<evidence type="ECO:0000313" key="18">
    <source>
        <dbReference type="Proteomes" id="UP000694560"/>
    </source>
</evidence>
<dbReference type="InterPro" id="IPR013780">
    <property type="entry name" value="Glyco_hydro_b"/>
</dbReference>
<comment type="function">
    <text evidence="3 13">Alpha-L-fucosidase is responsible for hydrolyzing the alpha-1,6-linked fucose joined to the reducing-end N-acetylglucosamine of the carbohydrate moieties of glycoproteins.</text>
</comment>
<dbReference type="Pfam" id="PF01120">
    <property type="entry name" value="Alpha_L_fucos"/>
    <property type="match status" value="1"/>
</dbReference>
<dbReference type="InterPro" id="IPR000933">
    <property type="entry name" value="Glyco_hydro_29"/>
</dbReference>
<evidence type="ECO:0000256" key="13">
    <source>
        <dbReference type="PIRNR" id="PIRNR001092"/>
    </source>
</evidence>
<keyword evidence="9" id="KW-0443">Lipid metabolism</keyword>
<protein>
    <recommendedName>
        <fullName evidence="13">Alpha-L-fucosidase</fullName>
        <ecNumber evidence="13">3.2.1.51</ecNumber>
    </recommendedName>
</protein>
<proteinExistence type="inferred from homology"/>
<comment type="similarity">
    <text evidence="5 13">Belongs to the glycosyl hydrolase 29 family.</text>
</comment>
<dbReference type="GO" id="GO:0005764">
    <property type="term" value="C:lysosome"/>
    <property type="evidence" value="ECO:0007669"/>
    <property type="project" value="UniProtKB-SubCell"/>
</dbReference>
<keyword evidence="18" id="KW-1185">Reference proteome</keyword>
<evidence type="ECO:0000256" key="10">
    <source>
        <dbReference type="ARBA" id="ARBA00023180"/>
    </source>
</evidence>
<dbReference type="PRINTS" id="PR00741">
    <property type="entry name" value="GLHYDRLASE29"/>
</dbReference>
<keyword evidence="12 13" id="KW-0326">Glycosidase</keyword>
<reference evidence="17" key="2">
    <citation type="submission" date="2025-09" db="UniProtKB">
        <authorList>
            <consortium name="Ensembl"/>
        </authorList>
    </citation>
    <scope>IDENTIFICATION</scope>
</reference>
<evidence type="ECO:0000256" key="14">
    <source>
        <dbReference type="PIRSR" id="PIRSR001092-1"/>
    </source>
</evidence>
<dbReference type="PANTHER" id="PTHR10030:SF2">
    <property type="entry name" value="TISSUE ALPHA-L-FUCOSIDASE"/>
    <property type="match status" value="1"/>
</dbReference>
<dbReference type="PIRSF" id="PIRSF001092">
    <property type="entry name" value="Alpha-L-fucosidase"/>
    <property type="match status" value="1"/>
</dbReference>
<evidence type="ECO:0000256" key="5">
    <source>
        <dbReference type="ARBA" id="ARBA00007951"/>
    </source>
</evidence>
<dbReference type="EC" id="3.2.1.51" evidence="13"/>
<evidence type="ECO:0000256" key="3">
    <source>
        <dbReference type="ARBA" id="ARBA00004071"/>
    </source>
</evidence>
<dbReference type="InterPro" id="IPR057739">
    <property type="entry name" value="Glyco_hydro_29_N"/>
</dbReference>
<dbReference type="GO" id="GO:0004560">
    <property type="term" value="F:alpha-L-fucosidase activity"/>
    <property type="evidence" value="ECO:0007669"/>
    <property type="project" value="UniProtKB-UniRule"/>
</dbReference>
<evidence type="ECO:0000256" key="8">
    <source>
        <dbReference type="ARBA" id="ARBA00022801"/>
    </source>
</evidence>
<feature type="site" description="May be important for catalysis" evidence="14">
    <location>
        <position position="287"/>
    </location>
</feature>
<organism evidence="17 18">
    <name type="scientific">Malurus cyaneus samueli</name>
    <dbReference type="NCBI Taxonomy" id="2593467"/>
    <lineage>
        <taxon>Eukaryota</taxon>
        <taxon>Metazoa</taxon>
        <taxon>Chordata</taxon>
        <taxon>Craniata</taxon>
        <taxon>Vertebrata</taxon>
        <taxon>Euteleostomi</taxon>
        <taxon>Archelosauria</taxon>
        <taxon>Archosauria</taxon>
        <taxon>Dinosauria</taxon>
        <taxon>Saurischia</taxon>
        <taxon>Theropoda</taxon>
        <taxon>Coelurosauria</taxon>
        <taxon>Aves</taxon>
        <taxon>Neognathae</taxon>
        <taxon>Neoaves</taxon>
        <taxon>Telluraves</taxon>
        <taxon>Australaves</taxon>
        <taxon>Passeriformes</taxon>
        <taxon>Meliphagoidea</taxon>
        <taxon>Maluridae</taxon>
        <taxon>Malurus</taxon>
    </lineage>
</organism>
<evidence type="ECO:0000259" key="15">
    <source>
        <dbReference type="Pfam" id="PF01120"/>
    </source>
</evidence>
<dbReference type="GO" id="GO:0006629">
    <property type="term" value="P:lipid metabolic process"/>
    <property type="evidence" value="ECO:0007669"/>
    <property type="project" value="UniProtKB-KW"/>
</dbReference>
<evidence type="ECO:0000256" key="1">
    <source>
        <dbReference type="ARBA" id="ARBA00000321"/>
    </source>
</evidence>
<dbReference type="InterPro" id="IPR018526">
    <property type="entry name" value="Glyco_hydro_29_CS"/>
</dbReference>
<dbReference type="PROSITE" id="PS00385">
    <property type="entry name" value="ALPHA_L_FUCOSIDASE"/>
    <property type="match status" value="1"/>
</dbReference>
<dbReference type="Ensembl" id="ENSMCST00000002290.1">
    <property type="protein sequence ID" value="ENSMCSP00000002242.1"/>
    <property type="gene ID" value="ENSMCSG00000001669.1"/>
</dbReference>
<dbReference type="Gene3D" id="3.20.20.80">
    <property type="entry name" value="Glycosidases"/>
    <property type="match status" value="1"/>
</dbReference>
<dbReference type="Gene3D" id="2.60.40.1180">
    <property type="entry name" value="Golgi alpha-mannosidase II"/>
    <property type="match status" value="1"/>
</dbReference>
<feature type="chain" id="PRO_5034363032" description="Alpha-L-fucosidase" evidence="13">
    <location>
        <begin position="25"/>
        <end position="456"/>
    </location>
</feature>
<keyword evidence="11" id="KW-0458">Lysosome</keyword>
<dbReference type="OrthoDB" id="6039950at2759"/>
<accession>A0A8C5TAT1</accession>
<evidence type="ECO:0000256" key="11">
    <source>
        <dbReference type="ARBA" id="ARBA00023228"/>
    </source>
</evidence>
<keyword evidence="8 13" id="KW-0378">Hydrolase</keyword>
<comment type="subunit">
    <text evidence="6 13">Homotetramer.</text>
</comment>
<dbReference type="Proteomes" id="UP000694560">
    <property type="component" value="Unplaced"/>
</dbReference>
<evidence type="ECO:0000256" key="6">
    <source>
        <dbReference type="ARBA" id="ARBA00011881"/>
    </source>
</evidence>
<evidence type="ECO:0000256" key="7">
    <source>
        <dbReference type="ARBA" id="ARBA00022729"/>
    </source>
</evidence>
<evidence type="ECO:0000313" key="17">
    <source>
        <dbReference type="Ensembl" id="ENSMCSP00000002242.1"/>
    </source>
</evidence>
<feature type="signal peptide" evidence="13">
    <location>
        <begin position="1"/>
        <end position="24"/>
    </location>
</feature>
<feature type="domain" description="Alpha-L-fucosidase C-terminal" evidence="16">
    <location>
        <begin position="369"/>
        <end position="453"/>
    </location>
</feature>